<dbReference type="PANTHER" id="PTHR36558:SF1">
    <property type="entry name" value="RESTRICTION ENDONUCLEASE DOMAIN-CONTAINING PROTEIN-RELATED"/>
    <property type="match status" value="1"/>
</dbReference>
<dbReference type="KEGG" id="dli:dnl_58970"/>
<dbReference type="EMBL" id="CP061799">
    <property type="protein sequence ID" value="QTA83487.1"/>
    <property type="molecule type" value="Genomic_DNA"/>
</dbReference>
<dbReference type="PANTHER" id="PTHR36558">
    <property type="entry name" value="GLR1098 PROTEIN"/>
    <property type="match status" value="1"/>
</dbReference>
<proteinExistence type="predicted"/>
<dbReference type="Gene3D" id="3.90.1570.10">
    <property type="entry name" value="tt1808, chain A"/>
    <property type="match status" value="1"/>
</dbReference>
<gene>
    <name evidence="2" type="ORF">dnl_58970</name>
</gene>
<reference evidence="2" key="1">
    <citation type="journal article" date="2021" name="Microb. Physiol.">
        <title>Proteogenomic Insights into the Physiology of Marine, Sulfate-Reducing, Filamentous Desulfonema limicola and Desulfonema magnum.</title>
        <authorList>
            <person name="Schnaars V."/>
            <person name="Wohlbrand L."/>
            <person name="Scheve S."/>
            <person name="Hinrichs C."/>
            <person name="Reinhardt R."/>
            <person name="Rabus R."/>
        </authorList>
    </citation>
    <scope>NUCLEOTIDE SEQUENCE</scope>
    <source>
        <strain evidence="2">5ac10</strain>
    </source>
</reference>
<dbReference type="InterPro" id="IPR011335">
    <property type="entry name" value="Restrct_endonuc-II-like"/>
</dbReference>
<accession>A0A975GJJ5</accession>
<name>A0A975GJJ5_9BACT</name>
<keyword evidence="3" id="KW-1185">Reference proteome</keyword>
<dbReference type="InterPro" id="IPR012296">
    <property type="entry name" value="Nuclease_put_TT1808"/>
</dbReference>
<organism evidence="2 3">
    <name type="scientific">Desulfonema limicola</name>
    <dbReference type="NCBI Taxonomy" id="45656"/>
    <lineage>
        <taxon>Bacteria</taxon>
        <taxon>Pseudomonadati</taxon>
        <taxon>Thermodesulfobacteriota</taxon>
        <taxon>Desulfobacteria</taxon>
        <taxon>Desulfobacterales</taxon>
        <taxon>Desulfococcaceae</taxon>
        <taxon>Desulfonema</taxon>
    </lineage>
</organism>
<dbReference type="SUPFAM" id="SSF52980">
    <property type="entry name" value="Restriction endonuclease-like"/>
    <property type="match status" value="1"/>
</dbReference>
<evidence type="ECO:0000259" key="1">
    <source>
        <dbReference type="Pfam" id="PF05685"/>
    </source>
</evidence>
<dbReference type="Proteomes" id="UP000663720">
    <property type="component" value="Chromosome"/>
</dbReference>
<dbReference type="AlphaFoldDB" id="A0A975GJJ5"/>
<sequence>MQQKAVSFISEQEYLDFEKDSETKNEYFDGEIFAMAGASRKHNLIVVNIIASLGYQLKNKPCRVYPSDMRLKIEKTGLYTYPDVMVVCGEEKFGDEKQDTLLNPDIIIEVLSDSTEKYDRGTKFKNYRQIESLKEYVMIAQNAKSMERYFRDEKGQWVLTETDDNNPFIDLKISGCRLEIDEVYDKA</sequence>
<evidence type="ECO:0000313" key="3">
    <source>
        <dbReference type="Proteomes" id="UP000663720"/>
    </source>
</evidence>
<feature type="domain" description="Putative restriction endonuclease" evidence="1">
    <location>
        <begin position="12"/>
        <end position="169"/>
    </location>
</feature>
<dbReference type="InterPro" id="IPR008538">
    <property type="entry name" value="Uma2"/>
</dbReference>
<dbReference type="CDD" id="cd06260">
    <property type="entry name" value="DUF820-like"/>
    <property type="match status" value="1"/>
</dbReference>
<dbReference type="RefSeq" id="WP_207689330.1">
    <property type="nucleotide sequence ID" value="NZ_CP061799.1"/>
</dbReference>
<dbReference type="Pfam" id="PF05685">
    <property type="entry name" value="Uma2"/>
    <property type="match status" value="1"/>
</dbReference>
<evidence type="ECO:0000313" key="2">
    <source>
        <dbReference type="EMBL" id="QTA83487.1"/>
    </source>
</evidence>
<protein>
    <submittedName>
        <fullName evidence="2">DUF820</fullName>
    </submittedName>
</protein>